<feature type="domain" description="HAMP" evidence="5">
    <location>
        <begin position="4"/>
        <end position="57"/>
    </location>
</feature>
<proteinExistence type="inferred from homology"/>
<dbReference type="SUPFAM" id="SSF58104">
    <property type="entry name" value="Methyl-accepting chemotaxis protein (MCP) signaling domain"/>
    <property type="match status" value="1"/>
</dbReference>
<evidence type="ECO:0000256" key="2">
    <source>
        <dbReference type="ARBA" id="ARBA00029447"/>
    </source>
</evidence>
<dbReference type="InterPro" id="IPR003660">
    <property type="entry name" value="HAMP_dom"/>
</dbReference>
<reference evidence="6 7" key="1">
    <citation type="submission" date="2018-04" db="EMBL/GenBank/DDBJ databases">
        <title>Genomic Encyclopedia of Archaeal and Bacterial Type Strains, Phase II (KMG-II): from individual species to whole genera.</title>
        <authorList>
            <person name="Goeker M."/>
        </authorList>
    </citation>
    <scope>NUCLEOTIDE SEQUENCE [LARGE SCALE GENOMIC DNA]</scope>
    <source>
        <strain evidence="6 7">DSM 23382</strain>
    </source>
</reference>
<dbReference type="PROSITE" id="PS50885">
    <property type="entry name" value="HAMP"/>
    <property type="match status" value="1"/>
</dbReference>
<dbReference type="InterPro" id="IPR004090">
    <property type="entry name" value="Chemotax_Me-accpt_rcpt"/>
</dbReference>
<keyword evidence="1 3" id="KW-0807">Transducer</keyword>
<evidence type="ECO:0000259" key="4">
    <source>
        <dbReference type="PROSITE" id="PS50111"/>
    </source>
</evidence>
<evidence type="ECO:0000313" key="7">
    <source>
        <dbReference type="Proteomes" id="UP000244081"/>
    </source>
</evidence>
<protein>
    <submittedName>
        <fullName evidence="6">Methyl-accepting chemotaxis sensory transducer</fullName>
    </submittedName>
</protein>
<dbReference type="Gene3D" id="1.10.287.950">
    <property type="entry name" value="Methyl-accepting chemotaxis protein"/>
    <property type="match status" value="1"/>
</dbReference>
<dbReference type="OrthoDB" id="5179380at2"/>
<evidence type="ECO:0000313" key="6">
    <source>
        <dbReference type="EMBL" id="PTW62682.1"/>
    </source>
</evidence>
<sequence>MFFRSKRASLRKATEVCKKVANGDFEARILNIDDKDDAAELMHAINLLIDRTDAYLRESKTCLDYVGQNRHFRLISEKGMVGSFSAAARSINEATHKIRDRHETFSDLASRLEKRLHETVGRIGEATSELKDASGEMARASAAASERSLDVSSGAEQAAANMRNVAGTTDELTESIGEINRQVISAAEIAKGTVEKSKAMNREIDGLSDMSQRIGVVVQLINDIAAQTNLLALNATIEAARAGEMGKGFAVVAQEVKALAGQTAKATEEINGEIFSLQSATGNAVVANAEISESIEKVSEISNAIASAVEQQTAATGEIARNVDEAARGAGSITAGISALRTASEGTSEISGQVHHASGSLAEEVTYLQEIRSDLNAFLATAKKVG</sequence>
<evidence type="ECO:0000256" key="1">
    <source>
        <dbReference type="ARBA" id="ARBA00023224"/>
    </source>
</evidence>
<dbReference type="Pfam" id="PF00015">
    <property type="entry name" value="MCPsignal"/>
    <property type="match status" value="1"/>
</dbReference>
<dbReference type="InterPro" id="IPR004089">
    <property type="entry name" value="MCPsignal_dom"/>
</dbReference>
<dbReference type="GO" id="GO:0007165">
    <property type="term" value="P:signal transduction"/>
    <property type="evidence" value="ECO:0007669"/>
    <property type="project" value="UniProtKB-KW"/>
</dbReference>
<evidence type="ECO:0000256" key="3">
    <source>
        <dbReference type="PROSITE-ProRule" id="PRU00284"/>
    </source>
</evidence>
<dbReference type="GO" id="GO:0004888">
    <property type="term" value="F:transmembrane signaling receptor activity"/>
    <property type="evidence" value="ECO:0007669"/>
    <property type="project" value="InterPro"/>
</dbReference>
<dbReference type="GO" id="GO:0016020">
    <property type="term" value="C:membrane"/>
    <property type="evidence" value="ECO:0007669"/>
    <property type="project" value="InterPro"/>
</dbReference>
<dbReference type="PANTHER" id="PTHR32089:SF112">
    <property type="entry name" value="LYSOZYME-LIKE PROTEIN-RELATED"/>
    <property type="match status" value="1"/>
</dbReference>
<accession>A0A2T5VG01</accession>
<dbReference type="Proteomes" id="UP000244081">
    <property type="component" value="Unassembled WGS sequence"/>
</dbReference>
<comment type="similarity">
    <text evidence="2">Belongs to the methyl-accepting chemotaxis (MCP) protein family.</text>
</comment>
<dbReference type="PRINTS" id="PR00260">
    <property type="entry name" value="CHEMTRNSDUCR"/>
</dbReference>
<gene>
    <name evidence="6" type="ORF">C8N35_101729</name>
</gene>
<dbReference type="CDD" id="cd06225">
    <property type="entry name" value="HAMP"/>
    <property type="match status" value="1"/>
</dbReference>
<name>A0A2T5VG01_9HYPH</name>
<organism evidence="6 7">
    <name type="scientific">Breoghania corrubedonensis</name>
    <dbReference type="NCBI Taxonomy" id="665038"/>
    <lineage>
        <taxon>Bacteria</taxon>
        <taxon>Pseudomonadati</taxon>
        <taxon>Pseudomonadota</taxon>
        <taxon>Alphaproteobacteria</taxon>
        <taxon>Hyphomicrobiales</taxon>
        <taxon>Stappiaceae</taxon>
        <taxon>Breoghania</taxon>
    </lineage>
</organism>
<dbReference type="EMBL" id="QAYG01000001">
    <property type="protein sequence ID" value="PTW62682.1"/>
    <property type="molecule type" value="Genomic_DNA"/>
</dbReference>
<dbReference type="GO" id="GO:0006935">
    <property type="term" value="P:chemotaxis"/>
    <property type="evidence" value="ECO:0007669"/>
    <property type="project" value="InterPro"/>
</dbReference>
<keyword evidence="7" id="KW-1185">Reference proteome</keyword>
<dbReference type="SMART" id="SM00283">
    <property type="entry name" value="MA"/>
    <property type="match status" value="1"/>
</dbReference>
<evidence type="ECO:0000259" key="5">
    <source>
        <dbReference type="PROSITE" id="PS50885"/>
    </source>
</evidence>
<dbReference type="AlphaFoldDB" id="A0A2T5VG01"/>
<dbReference type="PANTHER" id="PTHR32089">
    <property type="entry name" value="METHYL-ACCEPTING CHEMOTAXIS PROTEIN MCPB"/>
    <property type="match status" value="1"/>
</dbReference>
<feature type="domain" description="Methyl-accepting transducer" evidence="4">
    <location>
        <begin position="126"/>
        <end position="362"/>
    </location>
</feature>
<comment type="caution">
    <text evidence="6">The sequence shown here is derived from an EMBL/GenBank/DDBJ whole genome shotgun (WGS) entry which is preliminary data.</text>
</comment>
<dbReference type="PROSITE" id="PS50111">
    <property type="entry name" value="CHEMOTAXIS_TRANSDUC_2"/>
    <property type="match status" value="1"/>
</dbReference>
<dbReference type="RefSeq" id="WP_107988217.1">
    <property type="nucleotide sequence ID" value="NZ_QAYG01000001.1"/>
</dbReference>